<dbReference type="OrthoDB" id="289038at2759"/>
<feature type="domain" description="USP" evidence="3">
    <location>
        <begin position="270"/>
        <end position="656"/>
    </location>
</feature>
<dbReference type="Gene3D" id="3.90.70.10">
    <property type="entry name" value="Cysteine proteinases"/>
    <property type="match status" value="1"/>
</dbReference>
<name>A0A5J4W2K9_9EUKA</name>
<sequence length="1571" mass="181300">MKNNQEHNLINKFINDLVKLFEEYEVGVNNGKQKQGINEDKSTELNITIWDILLSLLPKASQFNDYRSKFYFNTLIRTIPNKAQQIESKTLKYAQIVIWVLKQAQALESYSNSDLFDERLIGIMHLLKNLIRNIIKEEGIENGSNLIDSIGIDSTFGLVNFTFKKLLMGNLDIQDEIKDRDDNGQNINIDIPDIDSAVLCKQSITRQAAFDLLTPYVMNSPNSLIQIIQLLSQTKQQYSTEFWKRNLDQKVSTIGYQTMPAEKRRKLGHVGMINLTSTCYLNSVIQQLYEIYPFRYQILAFASYLQKRKNHHSNDKPKQSKTSEQEVNANRKAFEELAVLFGQMQETLKPAVSPAQFCKEFKDIDNQPINVTIQEDAQEFLLRLLNRIDEHCEHEQIPQFVQKHLLILSQQKIKCEHGHVSKKPEKHFMIPIPVQNHSSLIEVLHKSLEGSKLEGSNQYKCWQCNKSVNAQKSSLYTHLPDTIIFNLERFKMDNYNNKVKINSKFEFPIDEELDMGLIMKKRSKKEINLNEKQDNSSSFLSTSSLQSQQQSSSSSSSSSSPYSSTLNNNKYKLTGVVIHDGNGQVGHYYSFIRLNTPPFNWIQCNDILVSEITTDDIKTIGFGGENLQLTNIQLGEILNIPKDQGKSAYLLIYKRIQPTNPWIEDDEKDFINEKSREKELIEDTQLKLNEKQKDEDHQNEQNESGDITNSQALKIAEQMSKEDSLLTKDVEQKQSNQSERENQDEEQSKPDSSFISKFSYIQHPLNSKEARSLINVDQLKEIYKENYNIIQEFNQYSQEFAIFFHDVFQADQNNQKSQTLAYDWFWYLTHIYYFIIKNGNYQQWAKDIEEIIKKGEIQGKELAQRFIIECIDELKQEREEVKAKENEVERLIYKRKKSLTYKSLVHRILFEGGNEGVQISFARLLLISLKSILDSAVDEISSDFNSPQSKELIQRAQEYAELIKNQQQKKELQSADKQLIHQRHITTQLIAHFHQYPKHLDLLPTATERQLRILSDKICIPLKDIIDFAQKLGLQLQIQQEKEQDKEQEKEKDIQEIKEKEDYEVKLIEPHNSLLDLITSFTGTESKCHSNKLNIISLFFTLLLDILPEKQSLLIPYQNTQYSTSQAKQQLNNISLFVLIKDFALLSPYAASILISLRIQNRLSNFYDGYNEKFEMIPNIKELASQSQSGNQKQYQHKFSIQSYQSNINNYLIPIGQILVACAGAVNCSIPSVWILASDIAASGSAKHLGGSQILPLLIQADKEAINLQLSQTQSSSSSSSTIPPIQDYSNQLISYQLIQELAHSSYDPTRLYPLDSTLEADLVQKNQTTNRIISTLFVLSYGKYRFESKKIIKTLRSKMREQKNELTRTAIARALLDISVTSLIEEHDQQFWWESEENQLSQQQSSSSQQQADDQALPFSYIFKPIKEFFDQNKPTSEIGKNLLDYFPIYLNILESRGRITSGSQSSSSSVDQLPFSLLSSAVYESSLSLSPHLLDDSEGEKHEHTMIKSKQKKILAYESFKDQPFFLLLSSDTQQWLQMRYKQGDLNLFAILQAIGQETLNKKRAIIVD</sequence>
<reference evidence="4 5" key="1">
    <citation type="submission" date="2019-03" db="EMBL/GenBank/DDBJ databases">
        <title>Single cell metagenomics reveals metabolic interactions within the superorganism composed of flagellate Streblomastix strix and complex community of Bacteroidetes bacteria on its surface.</title>
        <authorList>
            <person name="Treitli S.C."/>
            <person name="Kolisko M."/>
            <person name="Husnik F."/>
            <person name="Keeling P."/>
            <person name="Hampl V."/>
        </authorList>
    </citation>
    <scope>NUCLEOTIDE SEQUENCE [LARGE SCALE GENOMIC DNA]</scope>
    <source>
        <strain evidence="4">ST1C</strain>
    </source>
</reference>
<dbReference type="InterPro" id="IPR001394">
    <property type="entry name" value="Peptidase_C19_UCH"/>
</dbReference>
<accession>A0A5J4W2K9</accession>
<dbReference type="InterPro" id="IPR050164">
    <property type="entry name" value="Peptidase_C19"/>
</dbReference>
<dbReference type="GO" id="GO:0016579">
    <property type="term" value="P:protein deubiquitination"/>
    <property type="evidence" value="ECO:0007669"/>
    <property type="project" value="InterPro"/>
</dbReference>
<dbReference type="InterPro" id="IPR038765">
    <property type="entry name" value="Papain-like_cys_pep_sf"/>
</dbReference>
<proteinExistence type="predicted"/>
<dbReference type="PROSITE" id="PS50235">
    <property type="entry name" value="USP_3"/>
    <property type="match status" value="1"/>
</dbReference>
<feature type="region of interest" description="Disordered" evidence="2">
    <location>
        <begin position="531"/>
        <end position="563"/>
    </location>
</feature>
<dbReference type="SUPFAM" id="SSF54001">
    <property type="entry name" value="Cysteine proteinases"/>
    <property type="match status" value="1"/>
</dbReference>
<evidence type="ECO:0000256" key="2">
    <source>
        <dbReference type="SAM" id="MobiDB-lite"/>
    </source>
</evidence>
<feature type="coiled-coil region" evidence="1">
    <location>
        <begin position="1029"/>
        <end position="1060"/>
    </location>
</feature>
<evidence type="ECO:0000259" key="3">
    <source>
        <dbReference type="PROSITE" id="PS50235"/>
    </source>
</evidence>
<dbReference type="InterPro" id="IPR028889">
    <property type="entry name" value="USP"/>
</dbReference>
<evidence type="ECO:0000313" key="5">
    <source>
        <dbReference type="Proteomes" id="UP000324800"/>
    </source>
</evidence>
<feature type="compositionally biased region" description="Low complexity" evidence="2">
    <location>
        <begin position="536"/>
        <end position="563"/>
    </location>
</feature>
<dbReference type="PANTHER" id="PTHR24006">
    <property type="entry name" value="UBIQUITIN CARBOXYL-TERMINAL HYDROLASE"/>
    <property type="match status" value="1"/>
</dbReference>
<dbReference type="GO" id="GO:0004843">
    <property type="term" value="F:cysteine-type deubiquitinase activity"/>
    <property type="evidence" value="ECO:0007669"/>
    <property type="project" value="InterPro"/>
</dbReference>
<feature type="compositionally biased region" description="Polar residues" evidence="2">
    <location>
        <begin position="701"/>
        <end position="710"/>
    </location>
</feature>
<dbReference type="Pfam" id="PF00443">
    <property type="entry name" value="UCH"/>
    <property type="match status" value="1"/>
</dbReference>
<keyword evidence="1" id="KW-0175">Coiled coil</keyword>
<feature type="region of interest" description="Disordered" evidence="2">
    <location>
        <begin position="689"/>
        <end position="710"/>
    </location>
</feature>
<dbReference type="GO" id="GO:0005634">
    <property type="term" value="C:nucleus"/>
    <property type="evidence" value="ECO:0007669"/>
    <property type="project" value="TreeGrafter"/>
</dbReference>
<dbReference type="InterPro" id="IPR018200">
    <property type="entry name" value="USP_CS"/>
</dbReference>
<comment type="caution">
    <text evidence="4">The sequence shown here is derived from an EMBL/GenBank/DDBJ whole genome shotgun (WGS) entry which is preliminary data.</text>
</comment>
<protein>
    <submittedName>
        <fullName evidence="4">Putative ubiquitin carboxyl-terminal hydrolase 34</fullName>
    </submittedName>
</protein>
<evidence type="ECO:0000313" key="4">
    <source>
        <dbReference type="EMBL" id="KAA6388749.1"/>
    </source>
</evidence>
<dbReference type="PROSITE" id="PS00973">
    <property type="entry name" value="USP_2"/>
    <property type="match status" value="1"/>
</dbReference>
<dbReference type="EMBL" id="SNRW01003860">
    <property type="protein sequence ID" value="KAA6388749.1"/>
    <property type="molecule type" value="Genomic_DNA"/>
</dbReference>
<evidence type="ECO:0000256" key="1">
    <source>
        <dbReference type="SAM" id="Coils"/>
    </source>
</evidence>
<dbReference type="PANTHER" id="PTHR24006:SF827">
    <property type="entry name" value="UBIQUITIN CARBOXYL-TERMINAL HYDROLASE 34"/>
    <property type="match status" value="1"/>
</dbReference>
<feature type="region of interest" description="Disordered" evidence="2">
    <location>
        <begin position="724"/>
        <end position="753"/>
    </location>
</feature>
<keyword evidence="4" id="KW-0378">Hydrolase</keyword>
<dbReference type="Proteomes" id="UP000324800">
    <property type="component" value="Unassembled WGS sequence"/>
</dbReference>
<feature type="coiled-coil region" evidence="1">
    <location>
        <begin position="867"/>
        <end position="894"/>
    </location>
</feature>
<feature type="compositionally biased region" description="Basic and acidic residues" evidence="2">
    <location>
        <begin position="724"/>
        <end position="749"/>
    </location>
</feature>
<feature type="compositionally biased region" description="Basic and acidic residues" evidence="2">
    <location>
        <begin position="689"/>
        <end position="700"/>
    </location>
</feature>
<gene>
    <name evidence="4" type="ORF">EZS28_015723</name>
</gene>
<dbReference type="GO" id="GO:0005829">
    <property type="term" value="C:cytosol"/>
    <property type="evidence" value="ECO:0007669"/>
    <property type="project" value="TreeGrafter"/>
</dbReference>
<organism evidence="4 5">
    <name type="scientific">Streblomastix strix</name>
    <dbReference type="NCBI Taxonomy" id="222440"/>
    <lineage>
        <taxon>Eukaryota</taxon>
        <taxon>Metamonada</taxon>
        <taxon>Preaxostyla</taxon>
        <taxon>Oxymonadida</taxon>
        <taxon>Streblomastigidae</taxon>
        <taxon>Streblomastix</taxon>
    </lineage>
</organism>